<dbReference type="AlphaFoldDB" id="A0A0C2ZJB9"/>
<organism evidence="1 2">
    <name type="scientific">Scleroderma citrinum Foug A</name>
    <dbReference type="NCBI Taxonomy" id="1036808"/>
    <lineage>
        <taxon>Eukaryota</taxon>
        <taxon>Fungi</taxon>
        <taxon>Dikarya</taxon>
        <taxon>Basidiomycota</taxon>
        <taxon>Agaricomycotina</taxon>
        <taxon>Agaricomycetes</taxon>
        <taxon>Agaricomycetidae</taxon>
        <taxon>Boletales</taxon>
        <taxon>Sclerodermatineae</taxon>
        <taxon>Sclerodermataceae</taxon>
        <taxon>Scleroderma</taxon>
    </lineage>
</organism>
<reference evidence="2" key="2">
    <citation type="submission" date="2015-01" db="EMBL/GenBank/DDBJ databases">
        <title>Evolutionary Origins and Diversification of the Mycorrhizal Mutualists.</title>
        <authorList>
            <consortium name="DOE Joint Genome Institute"/>
            <consortium name="Mycorrhizal Genomics Consortium"/>
            <person name="Kohler A."/>
            <person name="Kuo A."/>
            <person name="Nagy L.G."/>
            <person name="Floudas D."/>
            <person name="Copeland A."/>
            <person name="Barry K.W."/>
            <person name="Cichocki N."/>
            <person name="Veneault-Fourrey C."/>
            <person name="LaButti K."/>
            <person name="Lindquist E.A."/>
            <person name="Lipzen A."/>
            <person name="Lundell T."/>
            <person name="Morin E."/>
            <person name="Murat C."/>
            <person name="Riley R."/>
            <person name="Ohm R."/>
            <person name="Sun H."/>
            <person name="Tunlid A."/>
            <person name="Henrissat B."/>
            <person name="Grigoriev I.V."/>
            <person name="Hibbett D.S."/>
            <person name="Martin F."/>
        </authorList>
    </citation>
    <scope>NUCLEOTIDE SEQUENCE [LARGE SCALE GENOMIC DNA]</scope>
    <source>
        <strain evidence="2">Foug A</strain>
    </source>
</reference>
<dbReference type="OrthoDB" id="5122891at2759"/>
<sequence length="155" mass="17644">MKKARSGVARCQIYILQTPLPRSPSILQTSRVMWKSSRICGIKLEVFQNLGFGIASSEWTAFDVDGTDDPVHDWRGLMIPHCLRKWDNRELLVDGVPMKFLYAPNDIKLGDYGYLTDSKDFCREGNLFTDLKSLSLKANITTRQNKISEMGGNQR</sequence>
<accession>A0A0C2ZJB9</accession>
<protein>
    <submittedName>
        <fullName evidence="1">Uncharacterized protein</fullName>
    </submittedName>
</protein>
<evidence type="ECO:0000313" key="2">
    <source>
        <dbReference type="Proteomes" id="UP000053989"/>
    </source>
</evidence>
<dbReference type="InParanoid" id="A0A0C2ZJB9"/>
<evidence type="ECO:0000313" key="1">
    <source>
        <dbReference type="EMBL" id="KIM61678.1"/>
    </source>
</evidence>
<gene>
    <name evidence="1" type="ORF">SCLCIDRAFT_1215769</name>
</gene>
<reference evidence="1 2" key="1">
    <citation type="submission" date="2014-04" db="EMBL/GenBank/DDBJ databases">
        <authorList>
            <consortium name="DOE Joint Genome Institute"/>
            <person name="Kuo A."/>
            <person name="Kohler A."/>
            <person name="Nagy L.G."/>
            <person name="Floudas D."/>
            <person name="Copeland A."/>
            <person name="Barry K.W."/>
            <person name="Cichocki N."/>
            <person name="Veneault-Fourrey C."/>
            <person name="LaButti K."/>
            <person name="Lindquist E.A."/>
            <person name="Lipzen A."/>
            <person name="Lundell T."/>
            <person name="Morin E."/>
            <person name="Murat C."/>
            <person name="Sun H."/>
            <person name="Tunlid A."/>
            <person name="Henrissat B."/>
            <person name="Grigoriev I.V."/>
            <person name="Hibbett D.S."/>
            <person name="Martin F."/>
            <person name="Nordberg H.P."/>
            <person name="Cantor M.N."/>
            <person name="Hua S.X."/>
        </authorList>
    </citation>
    <scope>NUCLEOTIDE SEQUENCE [LARGE SCALE GENOMIC DNA]</scope>
    <source>
        <strain evidence="1 2">Foug A</strain>
    </source>
</reference>
<dbReference type="HOGENOM" id="CLU_126897_0_0_1"/>
<proteinExistence type="predicted"/>
<name>A0A0C2ZJB9_9AGAM</name>
<dbReference type="Proteomes" id="UP000053989">
    <property type="component" value="Unassembled WGS sequence"/>
</dbReference>
<keyword evidence="2" id="KW-1185">Reference proteome</keyword>
<dbReference type="EMBL" id="KN822049">
    <property type="protein sequence ID" value="KIM61678.1"/>
    <property type="molecule type" value="Genomic_DNA"/>
</dbReference>